<dbReference type="HOGENOM" id="CLU_015166_5_0_1"/>
<evidence type="ECO:0000256" key="9">
    <source>
        <dbReference type="PROSITE-ProRule" id="PRU00282"/>
    </source>
</evidence>
<dbReference type="InterPro" id="IPR023395">
    <property type="entry name" value="MCP_dom_sf"/>
</dbReference>
<dbReference type="InParanoid" id="A0A067PUS9"/>
<evidence type="ECO:0000256" key="10">
    <source>
        <dbReference type="RuleBase" id="RU000488"/>
    </source>
</evidence>
<dbReference type="Pfam" id="PF00153">
    <property type="entry name" value="Mito_carr"/>
    <property type="match status" value="3"/>
</dbReference>
<protein>
    <recommendedName>
        <fullName evidence="13">Succinate/fumarate mitochondrial transporter</fullName>
    </recommendedName>
</protein>
<feature type="repeat" description="Solcar" evidence="9">
    <location>
        <begin position="198"/>
        <end position="288"/>
    </location>
</feature>
<organism evidence="11 12">
    <name type="scientific">Jaapia argillacea MUCL 33604</name>
    <dbReference type="NCBI Taxonomy" id="933084"/>
    <lineage>
        <taxon>Eukaryota</taxon>
        <taxon>Fungi</taxon>
        <taxon>Dikarya</taxon>
        <taxon>Basidiomycota</taxon>
        <taxon>Agaricomycotina</taxon>
        <taxon>Agaricomycetes</taxon>
        <taxon>Agaricomycetidae</taxon>
        <taxon>Jaapiales</taxon>
        <taxon>Jaapiaceae</taxon>
        <taxon>Jaapia</taxon>
    </lineage>
</organism>
<reference evidence="12" key="1">
    <citation type="journal article" date="2014" name="Proc. Natl. Acad. Sci. U.S.A.">
        <title>Extensive sampling of basidiomycete genomes demonstrates inadequacy of the white-rot/brown-rot paradigm for wood decay fungi.</title>
        <authorList>
            <person name="Riley R."/>
            <person name="Salamov A.A."/>
            <person name="Brown D.W."/>
            <person name="Nagy L.G."/>
            <person name="Floudas D."/>
            <person name="Held B.W."/>
            <person name="Levasseur A."/>
            <person name="Lombard V."/>
            <person name="Morin E."/>
            <person name="Otillar R."/>
            <person name="Lindquist E.A."/>
            <person name="Sun H."/>
            <person name="LaButti K.M."/>
            <person name="Schmutz J."/>
            <person name="Jabbour D."/>
            <person name="Luo H."/>
            <person name="Baker S.E."/>
            <person name="Pisabarro A.G."/>
            <person name="Walton J.D."/>
            <person name="Blanchette R.A."/>
            <person name="Henrissat B."/>
            <person name="Martin F."/>
            <person name="Cullen D."/>
            <person name="Hibbett D.S."/>
            <person name="Grigoriev I.V."/>
        </authorList>
    </citation>
    <scope>NUCLEOTIDE SEQUENCE [LARGE SCALE GENOMIC DNA]</scope>
    <source>
        <strain evidence="12">MUCL 33604</strain>
    </source>
</reference>
<evidence type="ECO:0000256" key="1">
    <source>
        <dbReference type="ARBA" id="ARBA00004225"/>
    </source>
</evidence>
<dbReference type="PRINTS" id="PR00926">
    <property type="entry name" value="MITOCARRIER"/>
</dbReference>
<evidence type="ECO:0000256" key="7">
    <source>
        <dbReference type="ARBA" id="ARBA00023128"/>
    </source>
</evidence>
<dbReference type="GO" id="GO:0005469">
    <property type="term" value="F:succinate:fumarate antiporter activity"/>
    <property type="evidence" value="ECO:0007669"/>
    <property type="project" value="TreeGrafter"/>
</dbReference>
<dbReference type="InterPro" id="IPR018108">
    <property type="entry name" value="MCP_transmembrane"/>
</dbReference>
<dbReference type="STRING" id="933084.A0A067PUS9"/>
<dbReference type="Gene3D" id="1.50.40.10">
    <property type="entry name" value="Mitochondrial carrier domain"/>
    <property type="match status" value="1"/>
</dbReference>
<evidence type="ECO:0000256" key="3">
    <source>
        <dbReference type="ARBA" id="ARBA00022448"/>
    </source>
</evidence>
<dbReference type="EMBL" id="KL197726">
    <property type="protein sequence ID" value="KDQ55027.1"/>
    <property type="molecule type" value="Genomic_DNA"/>
</dbReference>
<dbReference type="PROSITE" id="PS50920">
    <property type="entry name" value="SOLCAR"/>
    <property type="match status" value="3"/>
</dbReference>
<dbReference type="InterPro" id="IPR049563">
    <property type="entry name" value="TXTP-like"/>
</dbReference>
<feature type="repeat" description="Solcar" evidence="9">
    <location>
        <begin position="96"/>
        <end position="187"/>
    </location>
</feature>
<comment type="similarity">
    <text evidence="2 10">Belongs to the mitochondrial carrier (TC 2.A.29) family.</text>
</comment>
<keyword evidence="12" id="KW-1185">Reference proteome</keyword>
<dbReference type="PANTHER" id="PTHR45788:SF2">
    <property type="entry name" value="SUCCINATE_FUMARATE MITOCHONDRIAL TRANSPORTER"/>
    <property type="match status" value="1"/>
</dbReference>
<keyword evidence="5" id="KW-0677">Repeat</keyword>
<dbReference type="Proteomes" id="UP000027265">
    <property type="component" value="Unassembled WGS sequence"/>
</dbReference>
<dbReference type="InterPro" id="IPR002067">
    <property type="entry name" value="MCP"/>
</dbReference>
<evidence type="ECO:0000313" key="12">
    <source>
        <dbReference type="Proteomes" id="UP000027265"/>
    </source>
</evidence>
<evidence type="ECO:0008006" key="13">
    <source>
        <dbReference type="Google" id="ProtNLM"/>
    </source>
</evidence>
<keyword evidence="8 9" id="KW-0472">Membrane</keyword>
<evidence type="ECO:0000256" key="6">
    <source>
        <dbReference type="ARBA" id="ARBA00022989"/>
    </source>
</evidence>
<dbReference type="OrthoDB" id="204711at2759"/>
<dbReference type="GO" id="GO:0031966">
    <property type="term" value="C:mitochondrial membrane"/>
    <property type="evidence" value="ECO:0007669"/>
    <property type="project" value="UniProtKB-SubCell"/>
</dbReference>
<feature type="repeat" description="Solcar" evidence="9">
    <location>
        <begin position="1"/>
        <end position="84"/>
    </location>
</feature>
<evidence type="ECO:0000256" key="5">
    <source>
        <dbReference type="ARBA" id="ARBA00022737"/>
    </source>
</evidence>
<sequence>MAGGIAGAVEALSCQPFDTVKVRMQLARSSRRPGAKARGFISTLVRIASRETPRALYRGLNQSLVGIVPKMSVRFASFDVYKRWLAGGVPGKSTLGDTFLAGLGAGVTEAALIVTPMEVVRIRLQAQHHSLSGPLEVLRYRSAPHTAYTVVREEGLSALYRGVGLTALRQATNQGTSFTVYQGLKNLVAQSQPDLEELPSYQHMVIGFISGAVGPVINAPIDAIKTRLQKSRLDPRKSSYRRILEITRRMWRQEQGIQSFYRGVTPRILRVAPGQAVVFAVYERATNLFESYRGAVVDDVYS</sequence>
<dbReference type="SUPFAM" id="SSF103506">
    <property type="entry name" value="Mitochondrial carrier"/>
    <property type="match status" value="1"/>
</dbReference>
<dbReference type="PANTHER" id="PTHR45788">
    <property type="entry name" value="SUCCINATE/FUMARATE MITOCHONDRIAL TRANSPORTER-RELATED"/>
    <property type="match status" value="1"/>
</dbReference>
<evidence type="ECO:0000256" key="4">
    <source>
        <dbReference type="ARBA" id="ARBA00022692"/>
    </source>
</evidence>
<proteinExistence type="inferred from homology"/>
<dbReference type="AlphaFoldDB" id="A0A067PUS9"/>
<keyword evidence="6" id="KW-1133">Transmembrane helix</keyword>
<keyword evidence="3 10" id="KW-0813">Transport</keyword>
<accession>A0A067PUS9</accession>
<name>A0A067PUS9_9AGAM</name>
<keyword evidence="7" id="KW-0496">Mitochondrion</keyword>
<comment type="subcellular location">
    <subcellularLocation>
        <location evidence="1">Mitochondrion membrane</location>
        <topology evidence="1">Multi-pass membrane protein</topology>
    </subcellularLocation>
</comment>
<evidence type="ECO:0000256" key="2">
    <source>
        <dbReference type="ARBA" id="ARBA00006375"/>
    </source>
</evidence>
<keyword evidence="4 9" id="KW-0812">Transmembrane</keyword>
<evidence type="ECO:0000256" key="8">
    <source>
        <dbReference type="ARBA" id="ARBA00023136"/>
    </source>
</evidence>
<gene>
    <name evidence="11" type="ORF">JAAARDRAFT_37562</name>
</gene>
<evidence type="ECO:0000313" key="11">
    <source>
        <dbReference type="EMBL" id="KDQ55027.1"/>
    </source>
</evidence>